<reference evidence="1" key="1">
    <citation type="submission" date="2023-10" db="EMBL/GenBank/DDBJ databases">
        <title>Genome assemblies of two species of porcelain crab, Petrolisthes cinctipes and Petrolisthes manimaculis (Anomura: Porcellanidae).</title>
        <authorList>
            <person name="Angst P."/>
        </authorList>
    </citation>
    <scope>NUCLEOTIDE SEQUENCE</scope>
    <source>
        <strain evidence="1">PB745_01</strain>
        <tissue evidence="1">Gill</tissue>
    </source>
</reference>
<name>A0AAE1GEN4_PETCI</name>
<evidence type="ECO:0000313" key="1">
    <source>
        <dbReference type="EMBL" id="KAK3891300.1"/>
    </source>
</evidence>
<keyword evidence="2" id="KW-1185">Reference proteome</keyword>
<accession>A0AAE1GEN4</accession>
<proteinExistence type="predicted"/>
<evidence type="ECO:0000313" key="2">
    <source>
        <dbReference type="Proteomes" id="UP001286313"/>
    </source>
</evidence>
<gene>
    <name evidence="1" type="ORF">Pcinc_004815</name>
</gene>
<organism evidence="1 2">
    <name type="scientific">Petrolisthes cinctipes</name>
    <name type="common">Flat porcelain crab</name>
    <dbReference type="NCBI Taxonomy" id="88211"/>
    <lineage>
        <taxon>Eukaryota</taxon>
        <taxon>Metazoa</taxon>
        <taxon>Ecdysozoa</taxon>
        <taxon>Arthropoda</taxon>
        <taxon>Crustacea</taxon>
        <taxon>Multicrustacea</taxon>
        <taxon>Malacostraca</taxon>
        <taxon>Eumalacostraca</taxon>
        <taxon>Eucarida</taxon>
        <taxon>Decapoda</taxon>
        <taxon>Pleocyemata</taxon>
        <taxon>Anomura</taxon>
        <taxon>Galatheoidea</taxon>
        <taxon>Porcellanidae</taxon>
        <taxon>Petrolisthes</taxon>
    </lineage>
</organism>
<dbReference type="AlphaFoldDB" id="A0AAE1GEN4"/>
<dbReference type="EMBL" id="JAWQEG010000353">
    <property type="protein sequence ID" value="KAK3891300.1"/>
    <property type="molecule type" value="Genomic_DNA"/>
</dbReference>
<comment type="caution">
    <text evidence="1">The sequence shown here is derived from an EMBL/GenBank/DDBJ whole genome shotgun (WGS) entry which is preliminary data.</text>
</comment>
<protein>
    <submittedName>
        <fullName evidence="1">Uncharacterized protein</fullName>
    </submittedName>
</protein>
<dbReference type="Proteomes" id="UP001286313">
    <property type="component" value="Unassembled WGS sequence"/>
</dbReference>
<sequence length="107" mass="12067">MNGEEDGNDLVVGMVLGLWMVVKNDMGLGMVVKDQGLGMENLRAAHKSRSTNFQVRPYHQRPSESMTEPTWTLEDRQPQPFGLETSCAFSSGWSRTFWSYLVAVGWP</sequence>